<sequence length="66" mass="7314">MVESALVGHLLDPRSPLNIESLLDAVTALLIDCKIPSLMRIKSIDSFITRCKFKISCSLYNTFVTA</sequence>
<keyword evidence="1" id="KW-1185">Reference proteome</keyword>
<reference evidence="1" key="1">
    <citation type="submission" date="2012-09" db="EMBL/GenBank/DDBJ databases">
        <authorList>
            <person name="Martin A.A."/>
        </authorList>
    </citation>
    <scope>NUCLEOTIDE SEQUENCE</scope>
</reference>
<name>A0A0K0CTD1_ANGCA</name>
<reference evidence="2" key="2">
    <citation type="submission" date="2016-04" db="UniProtKB">
        <authorList>
            <consortium name="WormBaseParasite"/>
        </authorList>
    </citation>
    <scope>IDENTIFICATION</scope>
</reference>
<proteinExistence type="predicted"/>
<dbReference type="WBParaSite" id="ACAC_0000032301-mRNA-1">
    <property type="protein sequence ID" value="ACAC_0000032301-mRNA-1"/>
    <property type="gene ID" value="ACAC_0000032301"/>
</dbReference>
<accession>A0A0K0CTD1</accession>
<evidence type="ECO:0000313" key="1">
    <source>
        <dbReference type="Proteomes" id="UP000035642"/>
    </source>
</evidence>
<dbReference type="Gene3D" id="3.30.200.20">
    <property type="entry name" value="Phosphorylase Kinase, domain 1"/>
    <property type="match status" value="1"/>
</dbReference>
<organism evidence="1 2">
    <name type="scientific">Angiostrongylus cantonensis</name>
    <name type="common">Rat lungworm</name>
    <dbReference type="NCBI Taxonomy" id="6313"/>
    <lineage>
        <taxon>Eukaryota</taxon>
        <taxon>Metazoa</taxon>
        <taxon>Ecdysozoa</taxon>
        <taxon>Nematoda</taxon>
        <taxon>Chromadorea</taxon>
        <taxon>Rhabditida</taxon>
        <taxon>Rhabditina</taxon>
        <taxon>Rhabditomorpha</taxon>
        <taxon>Strongyloidea</taxon>
        <taxon>Metastrongylidae</taxon>
        <taxon>Angiostrongylus</taxon>
    </lineage>
</organism>
<evidence type="ECO:0000313" key="2">
    <source>
        <dbReference type="WBParaSite" id="ACAC_0000032301-mRNA-1"/>
    </source>
</evidence>
<dbReference type="Proteomes" id="UP000035642">
    <property type="component" value="Unassembled WGS sequence"/>
</dbReference>
<dbReference type="AlphaFoldDB" id="A0A0K0CTD1"/>
<protein>
    <submittedName>
        <fullName evidence="2">Uncharacterized protein</fullName>
    </submittedName>
</protein>
<dbReference type="STRING" id="6313.A0A0K0CTD1"/>